<dbReference type="EMBL" id="UYJE01002404">
    <property type="protein sequence ID" value="VDI10451.1"/>
    <property type="molecule type" value="Genomic_DNA"/>
</dbReference>
<sequence length="441" mass="49977">MIVIRRLIFKILQKKEKMSKPRQPVHLGGFVKPGFEKVKDVFRSNLETQTEIGGTFAAYYKEELVVNLWGGYADQKAKRLWKEDTMPCVYSTTKSASAVVIAHMVDRGLLSFSERVCKYWPEFANNGKEDVTLEMYLSNRAGLSATNEKFPMSLILKDPVKLGHILANQKPLWKPGTNHGYHPVTFALYLDQIVRHADPLRRSLSQYFHDEIAKPFDIEFYIGLPEELHYRTPRIIIWKMLDAASYIQNFKGDPDILKLTSQSPTDFKSVRTMNDPDIKKLPVGSICGHGTAAAIAKLHSILANGGVYQGKQLLSEDSINKFQQISSGGVDLAFSMDGMWSYGPMVFPIAETGKPLMYIFGHGGYGGQMGLADTRYKTGFCYATNYLDASSRSGADDDKRWISMYETLYDCIYKLENIPSSQERRTFYEFGAFKKFKGSRL</sequence>
<organism evidence="2 3">
    <name type="scientific">Mytilus galloprovincialis</name>
    <name type="common">Mediterranean mussel</name>
    <dbReference type="NCBI Taxonomy" id="29158"/>
    <lineage>
        <taxon>Eukaryota</taxon>
        <taxon>Metazoa</taxon>
        <taxon>Spiralia</taxon>
        <taxon>Lophotrochozoa</taxon>
        <taxon>Mollusca</taxon>
        <taxon>Bivalvia</taxon>
        <taxon>Autobranchia</taxon>
        <taxon>Pteriomorphia</taxon>
        <taxon>Mytilida</taxon>
        <taxon>Mytiloidea</taxon>
        <taxon>Mytilidae</taxon>
        <taxon>Mytilinae</taxon>
        <taxon>Mytilus</taxon>
    </lineage>
</organism>
<dbReference type="Gene3D" id="3.40.710.10">
    <property type="entry name" value="DD-peptidase/beta-lactamase superfamily"/>
    <property type="match status" value="1"/>
</dbReference>
<keyword evidence="3" id="KW-1185">Reference proteome</keyword>
<evidence type="ECO:0000313" key="3">
    <source>
        <dbReference type="Proteomes" id="UP000596742"/>
    </source>
</evidence>
<dbReference type="SUPFAM" id="SSF56601">
    <property type="entry name" value="beta-lactamase/transpeptidase-like"/>
    <property type="match status" value="1"/>
</dbReference>
<proteinExistence type="predicted"/>
<accession>A0A8B6CWU0</accession>
<reference evidence="2" key="1">
    <citation type="submission" date="2018-11" db="EMBL/GenBank/DDBJ databases">
        <authorList>
            <person name="Alioto T."/>
            <person name="Alioto T."/>
        </authorList>
    </citation>
    <scope>NUCLEOTIDE SEQUENCE</scope>
</reference>
<dbReference type="AlphaFoldDB" id="A0A8B6CWU0"/>
<dbReference type="InterPro" id="IPR001466">
    <property type="entry name" value="Beta-lactam-related"/>
</dbReference>
<gene>
    <name evidence="2" type="ORF">MGAL_10B022381</name>
</gene>
<dbReference type="PANTHER" id="PTHR43319:SF3">
    <property type="entry name" value="BETA-LACTAMASE-RELATED DOMAIN-CONTAINING PROTEIN"/>
    <property type="match status" value="1"/>
</dbReference>
<dbReference type="Pfam" id="PF00144">
    <property type="entry name" value="Beta-lactamase"/>
    <property type="match status" value="1"/>
</dbReference>
<evidence type="ECO:0000313" key="2">
    <source>
        <dbReference type="EMBL" id="VDI10451.1"/>
    </source>
</evidence>
<dbReference type="PANTHER" id="PTHR43319">
    <property type="entry name" value="BETA-LACTAMASE-RELATED"/>
    <property type="match status" value="1"/>
</dbReference>
<dbReference type="Proteomes" id="UP000596742">
    <property type="component" value="Unassembled WGS sequence"/>
</dbReference>
<protein>
    <recommendedName>
        <fullName evidence="1">Beta-lactamase-related domain-containing protein</fullName>
    </recommendedName>
</protein>
<evidence type="ECO:0000259" key="1">
    <source>
        <dbReference type="Pfam" id="PF00144"/>
    </source>
</evidence>
<dbReference type="InterPro" id="IPR052907">
    <property type="entry name" value="Beta-lactamase/esterase"/>
</dbReference>
<dbReference type="OrthoDB" id="5946976at2759"/>
<comment type="caution">
    <text evidence="2">The sequence shown here is derived from an EMBL/GenBank/DDBJ whole genome shotgun (WGS) entry which is preliminary data.</text>
</comment>
<name>A0A8B6CWU0_MYTGA</name>
<dbReference type="InterPro" id="IPR012338">
    <property type="entry name" value="Beta-lactam/transpept-like"/>
</dbReference>
<feature type="domain" description="Beta-lactamase-related" evidence="1">
    <location>
        <begin position="41"/>
        <end position="389"/>
    </location>
</feature>